<dbReference type="PANTHER" id="PTHR42060:SF1">
    <property type="entry name" value="NHL REPEAT-CONTAINING PROTEIN"/>
    <property type="match status" value="1"/>
</dbReference>
<dbReference type="PANTHER" id="PTHR42060">
    <property type="entry name" value="NHL REPEAT-CONTAINING PROTEIN-RELATED"/>
    <property type="match status" value="1"/>
</dbReference>
<protein>
    <recommendedName>
        <fullName evidence="3">SMP-30/Gluconolactonase/LRE-like region domain-containing protein</fullName>
    </recommendedName>
</protein>
<dbReference type="InterPro" id="IPR011042">
    <property type="entry name" value="6-blade_b-propeller_TolB-like"/>
</dbReference>
<dbReference type="EMBL" id="JAQQWM010000008">
    <property type="protein sequence ID" value="KAK8052959.1"/>
    <property type="molecule type" value="Genomic_DNA"/>
</dbReference>
<keyword evidence="2" id="KW-1185">Reference proteome</keyword>
<accession>A0ABR1U228</accession>
<dbReference type="InterPro" id="IPR052998">
    <property type="entry name" value="Hetero-Diels-Alderase-like"/>
</dbReference>
<comment type="caution">
    <text evidence="1">The sequence shown here is derived from an EMBL/GenBank/DDBJ whole genome shotgun (WGS) entry which is preliminary data.</text>
</comment>
<evidence type="ECO:0000313" key="2">
    <source>
        <dbReference type="Proteomes" id="UP001446871"/>
    </source>
</evidence>
<evidence type="ECO:0008006" key="3">
    <source>
        <dbReference type="Google" id="ProtNLM"/>
    </source>
</evidence>
<evidence type="ECO:0000313" key="1">
    <source>
        <dbReference type="EMBL" id="KAK8052959.1"/>
    </source>
</evidence>
<organism evidence="1 2">
    <name type="scientific">Apiospora saccharicola</name>
    <dbReference type="NCBI Taxonomy" id="335842"/>
    <lineage>
        <taxon>Eukaryota</taxon>
        <taxon>Fungi</taxon>
        <taxon>Dikarya</taxon>
        <taxon>Ascomycota</taxon>
        <taxon>Pezizomycotina</taxon>
        <taxon>Sordariomycetes</taxon>
        <taxon>Xylariomycetidae</taxon>
        <taxon>Amphisphaeriales</taxon>
        <taxon>Apiosporaceae</taxon>
        <taxon>Apiospora</taxon>
    </lineage>
</organism>
<proteinExistence type="predicted"/>
<gene>
    <name evidence="1" type="ORF">PG996_012260</name>
</gene>
<dbReference type="SUPFAM" id="SSF63829">
    <property type="entry name" value="Calcium-dependent phosphotriesterase"/>
    <property type="match status" value="1"/>
</dbReference>
<sequence length="339" mass="37025">MEVQVRLLTQLPSNGLYEGFVVVPNGSLLVARADAPELYQVDYNDNGKEEIQLLDRFQEVPDINSIINICAIPGTDEEFIVLLGFFDMQAMLVSNYQIWRFSISGNSSGGGGSASVRWTRVTSLDDAGFFLSIVAISDRVLLVTDSARHRVYSVDLITGRAEVLVTHDSFKPTTKDEVFGINRLCLDDMGTVWFTNSTRSLVGKFCIDASQDGTAETTRLAGDVEIVAEGFPASDGFAVLPDGSAAYLATMYDGKLLRVSLMGTDKGSITDVKHDLVEPTAVGLVPPRPGSEDGRKHELCVICHGQVDATWNRQDHNSGWRDIADIVRRVKGTVTVTED</sequence>
<dbReference type="Gene3D" id="2.120.10.30">
    <property type="entry name" value="TolB, C-terminal domain"/>
    <property type="match status" value="1"/>
</dbReference>
<dbReference type="Proteomes" id="UP001446871">
    <property type="component" value="Unassembled WGS sequence"/>
</dbReference>
<name>A0ABR1U228_9PEZI</name>
<reference evidence="1 2" key="1">
    <citation type="submission" date="2023-01" db="EMBL/GenBank/DDBJ databases">
        <title>Analysis of 21 Apiospora genomes using comparative genomics revels a genus with tremendous synthesis potential of carbohydrate active enzymes and secondary metabolites.</title>
        <authorList>
            <person name="Sorensen T."/>
        </authorList>
    </citation>
    <scope>NUCLEOTIDE SEQUENCE [LARGE SCALE GENOMIC DNA]</scope>
    <source>
        <strain evidence="1 2">CBS 83171</strain>
    </source>
</reference>